<evidence type="ECO:0000256" key="5">
    <source>
        <dbReference type="ARBA" id="ARBA00023136"/>
    </source>
</evidence>
<evidence type="ECO:0000256" key="2">
    <source>
        <dbReference type="ARBA" id="ARBA00022448"/>
    </source>
</evidence>
<evidence type="ECO:0000256" key="6">
    <source>
        <dbReference type="SAM" id="Phobius"/>
    </source>
</evidence>
<dbReference type="Pfam" id="PF00375">
    <property type="entry name" value="SDF"/>
    <property type="match status" value="1"/>
</dbReference>
<evidence type="ECO:0000256" key="4">
    <source>
        <dbReference type="ARBA" id="ARBA00022989"/>
    </source>
</evidence>
<sequence length="131" mass="15058">MLAELNKLLEKEGFYKEELFAPVELTKEIKRLLLINLQDREVIRLNRLLMESAFPQELAKSQKRSPLSDLIEVLVNIFPTNPLKSLVEGNMLQVIFLALLFGVILTLIKREKSEILIKFLEGLNDAIIQVV</sequence>
<dbReference type="Gene3D" id="1.10.3860.10">
    <property type="entry name" value="Sodium:dicarboxylate symporter"/>
    <property type="match status" value="1"/>
</dbReference>
<reference evidence="7" key="1">
    <citation type="journal article" date="2014" name="Front. Microbiol.">
        <title>High frequency of phylogenetically diverse reductive dehalogenase-homologous genes in deep subseafloor sedimentary metagenomes.</title>
        <authorList>
            <person name="Kawai M."/>
            <person name="Futagami T."/>
            <person name="Toyoda A."/>
            <person name="Takaki Y."/>
            <person name="Nishi S."/>
            <person name="Hori S."/>
            <person name="Arai W."/>
            <person name="Tsubouchi T."/>
            <person name="Morono Y."/>
            <person name="Uchiyama I."/>
            <person name="Ito T."/>
            <person name="Fujiyama A."/>
            <person name="Inagaki F."/>
            <person name="Takami H."/>
        </authorList>
    </citation>
    <scope>NUCLEOTIDE SEQUENCE</scope>
    <source>
        <strain evidence="7">Expedition CK06-06</strain>
    </source>
</reference>
<keyword evidence="2" id="KW-0813">Transport</keyword>
<keyword evidence="3 6" id="KW-0812">Transmembrane</keyword>
<keyword evidence="5 6" id="KW-0472">Membrane</keyword>
<evidence type="ECO:0000256" key="1">
    <source>
        <dbReference type="ARBA" id="ARBA00004141"/>
    </source>
</evidence>
<feature type="non-terminal residue" evidence="7">
    <location>
        <position position="131"/>
    </location>
</feature>
<name>X1TTE1_9ZZZZ</name>
<dbReference type="SUPFAM" id="SSF118215">
    <property type="entry name" value="Proton glutamate symport protein"/>
    <property type="match status" value="1"/>
</dbReference>
<gene>
    <name evidence="7" type="ORF">S12H4_14627</name>
</gene>
<dbReference type="GO" id="GO:0015293">
    <property type="term" value="F:symporter activity"/>
    <property type="evidence" value="ECO:0007669"/>
    <property type="project" value="InterPro"/>
</dbReference>
<accession>X1TTE1</accession>
<keyword evidence="4 6" id="KW-1133">Transmembrane helix</keyword>
<evidence type="ECO:0000256" key="3">
    <source>
        <dbReference type="ARBA" id="ARBA00022692"/>
    </source>
</evidence>
<dbReference type="InterPro" id="IPR001991">
    <property type="entry name" value="Na-dicarboxylate_symporter"/>
</dbReference>
<comment type="subcellular location">
    <subcellularLocation>
        <location evidence="1">Membrane</location>
        <topology evidence="1">Multi-pass membrane protein</topology>
    </subcellularLocation>
</comment>
<dbReference type="InterPro" id="IPR036458">
    <property type="entry name" value="Na:dicarbo_symporter_sf"/>
</dbReference>
<dbReference type="AlphaFoldDB" id="X1TTE1"/>
<protein>
    <submittedName>
        <fullName evidence="7">Uncharacterized protein</fullName>
    </submittedName>
</protein>
<comment type="caution">
    <text evidence="7">The sequence shown here is derived from an EMBL/GenBank/DDBJ whole genome shotgun (WGS) entry which is preliminary data.</text>
</comment>
<feature type="transmembrane region" description="Helical" evidence="6">
    <location>
        <begin position="91"/>
        <end position="108"/>
    </location>
</feature>
<dbReference type="EMBL" id="BARW01006984">
    <property type="protein sequence ID" value="GAI83309.1"/>
    <property type="molecule type" value="Genomic_DNA"/>
</dbReference>
<dbReference type="GO" id="GO:0016020">
    <property type="term" value="C:membrane"/>
    <property type="evidence" value="ECO:0007669"/>
    <property type="project" value="UniProtKB-SubCell"/>
</dbReference>
<proteinExistence type="predicted"/>
<organism evidence="7">
    <name type="scientific">marine sediment metagenome</name>
    <dbReference type="NCBI Taxonomy" id="412755"/>
    <lineage>
        <taxon>unclassified sequences</taxon>
        <taxon>metagenomes</taxon>
        <taxon>ecological metagenomes</taxon>
    </lineage>
</organism>
<evidence type="ECO:0000313" key="7">
    <source>
        <dbReference type="EMBL" id="GAI83309.1"/>
    </source>
</evidence>